<proteinExistence type="predicted"/>
<comment type="caution">
    <text evidence="1">The sequence shown here is derived from an EMBL/GenBank/DDBJ whole genome shotgun (WGS) entry which is preliminary data.</text>
</comment>
<reference evidence="1" key="2">
    <citation type="submission" date="2020-06" db="EMBL/GenBank/DDBJ databases">
        <title>Helianthus annuus Genome sequencing and assembly Release 2.</title>
        <authorList>
            <person name="Gouzy J."/>
            <person name="Langlade N."/>
            <person name="Munos S."/>
        </authorList>
    </citation>
    <scope>NUCLEOTIDE SEQUENCE</scope>
    <source>
        <tissue evidence="1">Leaves</tissue>
    </source>
</reference>
<sequence length="43" mass="4907">MNSGATVTYGATVHFGMPEDDQAQRRTEHTIDTRFRTLLCCKF</sequence>
<reference evidence="1" key="1">
    <citation type="journal article" date="2017" name="Nature">
        <title>The sunflower genome provides insights into oil metabolism, flowering and Asterid evolution.</title>
        <authorList>
            <person name="Badouin H."/>
            <person name="Gouzy J."/>
            <person name="Grassa C.J."/>
            <person name="Murat F."/>
            <person name="Staton S.E."/>
            <person name="Cottret L."/>
            <person name="Lelandais-Briere C."/>
            <person name="Owens G.L."/>
            <person name="Carrere S."/>
            <person name="Mayjonade B."/>
            <person name="Legrand L."/>
            <person name="Gill N."/>
            <person name="Kane N.C."/>
            <person name="Bowers J.E."/>
            <person name="Hubner S."/>
            <person name="Bellec A."/>
            <person name="Berard A."/>
            <person name="Berges H."/>
            <person name="Blanchet N."/>
            <person name="Boniface M.C."/>
            <person name="Brunel D."/>
            <person name="Catrice O."/>
            <person name="Chaidir N."/>
            <person name="Claudel C."/>
            <person name="Donnadieu C."/>
            <person name="Faraut T."/>
            <person name="Fievet G."/>
            <person name="Helmstetter N."/>
            <person name="King M."/>
            <person name="Knapp S.J."/>
            <person name="Lai Z."/>
            <person name="Le Paslier M.C."/>
            <person name="Lippi Y."/>
            <person name="Lorenzon L."/>
            <person name="Mandel J.R."/>
            <person name="Marage G."/>
            <person name="Marchand G."/>
            <person name="Marquand E."/>
            <person name="Bret-Mestries E."/>
            <person name="Morien E."/>
            <person name="Nambeesan S."/>
            <person name="Nguyen T."/>
            <person name="Pegot-Espagnet P."/>
            <person name="Pouilly N."/>
            <person name="Raftis F."/>
            <person name="Sallet E."/>
            <person name="Schiex T."/>
            <person name="Thomas J."/>
            <person name="Vandecasteele C."/>
            <person name="Vares D."/>
            <person name="Vear F."/>
            <person name="Vautrin S."/>
            <person name="Crespi M."/>
            <person name="Mangin B."/>
            <person name="Burke J.M."/>
            <person name="Salse J."/>
            <person name="Munos S."/>
            <person name="Vincourt P."/>
            <person name="Rieseberg L.H."/>
            <person name="Langlade N.B."/>
        </authorList>
    </citation>
    <scope>NUCLEOTIDE SEQUENCE</scope>
    <source>
        <tissue evidence="1">Leaves</tissue>
    </source>
</reference>
<dbReference type="EMBL" id="MNCJ02000331">
    <property type="protein sequence ID" value="KAF5761607.1"/>
    <property type="molecule type" value="Genomic_DNA"/>
</dbReference>
<protein>
    <submittedName>
        <fullName evidence="1">Uncharacterized protein</fullName>
    </submittedName>
</protein>
<evidence type="ECO:0000313" key="2">
    <source>
        <dbReference type="Proteomes" id="UP000215914"/>
    </source>
</evidence>
<dbReference type="Proteomes" id="UP000215914">
    <property type="component" value="Unassembled WGS sequence"/>
</dbReference>
<dbReference type="AlphaFoldDB" id="A0A9K3GZE9"/>
<dbReference type="Gramene" id="mRNA:HanXRQr2_Chr16g0767061">
    <property type="protein sequence ID" value="mRNA:HanXRQr2_Chr16g0767061"/>
    <property type="gene ID" value="HanXRQr2_Chr16g0767061"/>
</dbReference>
<name>A0A9K3GZE9_HELAN</name>
<evidence type="ECO:0000313" key="1">
    <source>
        <dbReference type="EMBL" id="KAF5761607.1"/>
    </source>
</evidence>
<keyword evidence="2" id="KW-1185">Reference proteome</keyword>
<gene>
    <name evidence="1" type="ORF">HanXRQr2_Chr16g0767061</name>
</gene>
<organism evidence="1 2">
    <name type="scientific">Helianthus annuus</name>
    <name type="common">Common sunflower</name>
    <dbReference type="NCBI Taxonomy" id="4232"/>
    <lineage>
        <taxon>Eukaryota</taxon>
        <taxon>Viridiplantae</taxon>
        <taxon>Streptophyta</taxon>
        <taxon>Embryophyta</taxon>
        <taxon>Tracheophyta</taxon>
        <taxon>Spermatophyta</taxon>
        <taxon>Magnoliopsida</taxon>
        <taxon>eudicotyledons</taxon>
        <taxon>Gunneridae</taxon>
        <taxon>Pentapetalae</taxon>
        <taxon>asterids</taxon>
        <taxon>campanulids</taxon>
        <taxon>Asterales</taxon>
        <taxon>Asteraceae</taxon>
        <taxon>Asteroideae</taxon>
        <taxon>Heliantheae alliance</taxon>
        <taxon>Heliantheae</taxon>
        <taxon>Helianthus</taxon>
    </lineage>
</organism>
<accession>A0A9K3GZE9</accession>